<dbReference type="PANTHER" id="PTHR33877:SF2">
    <property type="entry name" value="OS07G0170200 PROTEIN"/>
    <property type="match status" value="1"/>
</dbReference>
<accession>A0A8J2Z0A3</accession>
<dbReference type="PANTHER" id="PTHR33877">
    <property type="entry name" value="SLL1193 PROTEIN"/>
    <property type="match status" value="1"/>
</dbReference>
<dbReference type="InterPro" id="IPR029471">
    <property type="entry name" value="HNH_5"/>
</dbReference>
<reference evidence="2" key="1">
    <citation type="journal article" date="2014" name="Int. J. Syst. Evol. Microbiol.">
        <title>Complete genome sequence of Corynebacterium casei LMG S-19264T (=DSM 44701T), isolated from a smear-ripened cheese.</title>
        <authorList>
            <consortium name="US DOE Joint Genome Institute (JGI-PGF)"/>
            <person name="Walter F."/>
            <person name="Albersmeier A."/>
            <person name="Kalinowski J."/>
            <person name="Ruckert C."/>
        </authorList>
    </citation>
    <scope>NUCLEOTIDE SEQUENCE</scope>
    <source>
        <strain evidence="2">CGMCC 1.15725</strain>
    </source>
</reference>
<dbReference type="Gene3D" id="1.10.30.50">
    <property type="match status" value="1"/>
</dbReference>
<keyword evidence="3" id="KW-1185">Reference proteome</keyword>
<proteinExistence type="predicted"/>
<keyword evidence="2" id="KW-0540">Nuclease</keyword>
<protein>
    <submittedName>
        <fullName evidence="2">HNH endonuclease</fullName>
    </submittedName>
</protein>
<evidence type="ECO:0000259" key="1">
    <source>
        <dbReference type="SMART" id="SM00507"/>
    </source>
</evidence>
<evidence type="ECO:0000313" key="2">
    <source>
        <dbReference type="EMBL" id="GGF38729.1"/>
    </source>
</evidence>
<keyword evidence="2" id="KW-0255">Endonuclease</keyword>
<sequence>MMNLQTLVLNADYRPLSYHPLSLWSWRDALTALMLDRVALVANYDVQARSPSRAMSVPSVVALKHYKKIDGFPAFTRYNIYLRDEFTCQYCGDEFPTEVLTFDHVIPRSRGGRTSWENVVAACGHCNHVKANRTPREAGMPLLKEPVRPSKTALNRKAPDLRYRDYHHSWLDYLYWDSELDD</sequence>
<dbReference type="InterPro" id="IPR003615">
    <property type="entry name" value="HNH_nuc"/>
</dbReference>
<dbReference type="Proteomes" id="UP000646365">
    <property type="component" value="Unassembled WGS sequence"/>
</dbReference>
<dbReference type="SMART" id="SM00507">
    <property type="entry name" value="HNHc"/>
    <property type="match status" value="1"/>
</dbReference>
<dbReference type="EMBL" id="BMJQ01000015">
    <property type="protein sequence ID" value="GGF38729.1"/>
    <property type="molecule type" value="Genomic_DNA"/>
</dbReference>
<dbReference type="InterPro" id="IPR052892">
    <property type="entry name" value="NA-targeting_endonuclease"/>
</dbReference>
<gene>
    <name evidence="2" type="ORF">GCM10011611_51370</name>
</gene>
<dbReference type="Pfam" id="PF14279">
    <property type="entry name" value="HNH_5"/>
    <property type="match status" value="1"/>
</dbReference>
<reference evidence="2" key="2">
    <citation type="submission" date="2020-09" db="EMBL/GenBank/DDBJ databases">
        <authorList>
            <person name="Sun Q."/>
            <person name="Zhou Y."/>
        </authorList>
    </citation>
    <scope>NUCLEOTIDE SEQUENCE</scope>
    <source>
        <strain evidence="2">CGMCC 1.15725</strain>
    </source>
</reference>
<dbReference type="AlphaFoldDB" id="A0A8J2Z0A3"/>
<feature type="domain" description="HNH nuclease" evidence="1">
    <location>
        <begin position="77"/>
        <end position="128"/>
    </location>
</feature>
<dbReference type="RefSeq" id="WP_189051011.1">
    <property type="nucleotide sequence ID" value="NZ_BMJQ01000015.1"/>
</dbReference>
<dbReference type="CDD" id="cd00085">
    <property type="entry name" value="HNHc"/>
    <property type="match status" value="1"/>
</dbReference>
<comment type="caution">
    <text evidence="2">The sequence shown here is derived from an EMBL/GenBank/DDBJ whole genome shotgun (WGS) entry which is preliminary data.</text>
</comment>
<dbReference type="GO" id="GO:0004519">
    <property type="term" value="F:endonuclease activity"/>
    <property type="evidence" value="ECO:0007669"/>
    <property type="project" value="UniProtKB-KW"/>
</dbReference>
<keyword evidence="2" id="KW-0378">Hydrolase</keyword>
<organism evidence="2 3">
    <name type="scientific">Aliidongia dinghuensis</name>
    <dbReference type="NCBI Taxonomy" id="1867774"/>
    <lineage>
        <taxon>Bacteria</taxon>
        <taxon>Pseudomonadati</taxon>
        <taxon>Pseudomonadota</taxon>
        <taxon>Alphaproteobacteria</taxon>
        <taxon>Rhodospirillales</taxon>
        <taxon>Dongiaceae</taxon>
        <taxon>Aliidongia</taxon>
    </lineage>
</organism>
<evidence type="ECO:0000313" key="3">
    <source>
        <dbReference type="Proteomes" id="UP000646365"/>
    </source>
</evidence>
<name>A0A8J2Z0A3_9PROT</name>